<keyword evidence="3" id="KW-1003">Cell membrane</keyword>
<evidence type="ECO:0000256" key="3">
    <source>
        <dbReference type="ARBA" id="ARBA00022475"/>
    </source>
</evidence>
<keyword evidence="6 8" id="KW-1133">Transmembrane helix</keyword>
<reference evidence="10 11" key="2">
    <citation type="submission" date="2019-01" db="EMBL/GenBank/DDBJ databases">
        <authorList>
            <person name="Li Y."/>
        </authorList>
    </citation>
    <scope>NUCLEOTIDE SEQUENCE [LARGE SCALE GENOMIC DNA]</scope>
    <source>
        <strain evidence="10 11">SK2B-1</strain>
    </source>
</reference>
<accession>A0A443JC35</accession>
<dbReference type="EMBL" id="SAUZ01000021">
    <property type="protein sequence ID" value="RWR18117.1"/>
    <property type="molecule type" value="Genomic_DNA"/>
</dbReference>
<comment type="caution">
    <text evidence="10">The sequence shown here is derived from an EMBL/GenBank/DDBJ whole genome shotgun (WGS) entry which is preliminary data.</text>
</comment>
<dbReference type="PANTHER" id="PTHR43357">
    <property type="entry name" value="INNER MEMBRANE ABC TRANSPORTER PERMEASE PROTEIN YDCV"/>
    <property type="match status" value="1"/>
</dbReference>
<feature type="transmembrane region" description="Helical" evidence="8">
    <location>
        <begin position="239"/>
        <end position="262"/>
    </location>
</feature>
<dbReference type="RefSeq" id="WP_128186346.1">
    <property type="nucleotide sequence ID" value="NZ_JBHRSO010000007.1"/>
</dbReference>
<evidence type="ECO:0000256" key="5">
    <source>
        <dbReference type="ARBA" id="ARBA00022692"/>
    </source>
</evidence>
<dbReference type="PROSITE" id="PS50928">
    <property type="entry name" value="ABC_TM1"/>
    <property type="match status" value="1"/>
</dbReference>
<dbReference type="Gene3D" id="1.10.3720.10">
    <property type="entry name" value="MetI-like"/>
    <property type="match status" value="1"/>
</dbReference>
<reference evidence="10 11" key="1">
    <citation type="submission" date="2019-01" db="EMBL/GenBank/DDBJ databases">
        <title>Sinorhodobacter populi sp. nov. isolated from the symptomatic bark tissue of Populus euramericana canker.</title>
        <authorList>
            <person name="Xu G."/>
        </authorList>
    </citation>
    <scope>NUCLEOTIDE SEQUENCE [LARGE SCALE GENOMIC DNA]</scope>
    <source>
        <strain evidence="10 11">SK2B-1</strain>
    </source>
</reference>
<dbReference type="Pfam" id="PF00528">
    <property type="entry name" value="BPD_transp_1"/>
    <property type="match status" value="1"/>
</dbReference>
<dbReference type="SUPFAM" id="SSF161098">
    <property type="entry name" value="MetI-like"/>
    <property type="match status" value="1"/>
</dbReference>
<sequence length="278" mass="29690">MNRRNIRVSGPLTQAVLGAVALLVAAFLILPVLIIVPVSFTADSFLSFPPPGFSTQWYARVFSRADWLNSAWLSIWIAVVVTVVSTVLGTLGALGLVRGRFIGQRLLLAFIMSPLIVPGVIVAIAIYFFYARLKFVGSPLAIAVAHTTLAVPFVVVNVSAALHGFDRRLEMAAANLGAGRFATFFHVTLPIIRPGIAAGALFAFISSFDELIVAMFIAGPTQVTLPLRMWESMKSSLDPSIAAVSVLAIAISVALFLSSALLQRRARRRSGAASGDPQ</sequence>
<comment type="similarity">
    <text evidence="8">Belongs to the binding-protein-dependent transport system permease family.</text>
</comment>
<dbReference type="GO" id="GO:0055085">
    <property type="term" value="P:transmembrane transport"/>
    <property type="evidence" value="ECO:0007669"/>
    <property type="project" value="InterPro"/>
</dbReference>
<gene>
    <name evidence="10" type="ORF">D2T30_17045</name>
</gene>
<keyword evidence="7 8" id="KW-0472">Membrane</keyword>
<evidence type="ECO:0000256" key="2">
    <source>
        <dbReference type="ARBA" id="ARBA00022448"/>
    </source>
</evidence>
<dbReference type="GO" id="GO:0005886">
    <property type="term" value="C:plasma membrane"/>
    <property type="evidence" value="ECO:0007669"/>
    <property type="project" value="UniProtKB-SubCell"/>
</dbReference>
<dbReference type="PANTHER" id="PTHR43357:SF4">
    <property type="entry name" value="INNER MEMBRANE ABC TRANSPORTER PERMEASE PROTEIN YDCV"/>
    <property type="match status" value="1"/>
</dbReference>
<evidence type="ECO:0000256" key="8">
    <source>
        <dbReference type="RuleBase" id="RU363032"/>
    </source>
</evidence>
<feature type="transmembrane region" description="Helical" evidence="8">
    <location>
        <begin position="142"/>
        <end position="162"/>
    </location>
</feature>
<evidence type="ECO:0000313" key="10">
    <source>
        <dbReference type="EMBL" id="RWR18117.1"/>
    </source>
</evidence>
<feature type="domain" description="ABC transmembrane type-1" evidence="9">
    <location>
        <begin position="71"/>
        <end position="259"/>
    </location>
</feature>
<proteinExistence type="inferred from homology"/>
<dbReference type="InterPro" id="IPR035906">
    <property type="entry name" value="MetI-like_sf"/>
</dbReference>
<evidence type="ECO:0000256" key="7">
    <source>
        <dbReference type="ARBA" id="ARBA00023136"/>
    </source>
</evidence>
<dbReference type="Proteomes" id="UP000284476">
    <property type="component" value="Unassembled WGS sequence"/>
</dbReference>
<dbReference type="InterPro" id="IPR000515">
    <property type="entry name" value="MetI-like"/>
</dbReference>
<feature type="transmembrane region" description="Helical" evidence="8">
    <location>
        <begin position="71"/>
        <end position="94"/>
    </location>
</feature>
<keyword evidence="2 8" id="KW-0813">Transport</keyword>
<name>A0A443JC35_9RHOB</name>
<dbReference type="CDD" id="cd06261">
    <property type="entry name" value="TM_PBP2"/>
    <property type="match status" value="1"/>
</dbReference>
<feature type="transmembrane region" description="Helical" evidence="8">
    <location>
        <begin position="12"/>
        <end position="40"/>
    </location>
</feature>
<evidence type="ECO:0000256" key="1">
    <source>
        <dbReference type="ARBA" id="ARBA00004429"/>
    </source>
</evidence>
<organism evidence="10 11">
    <name type="scientific">Paenirhodobacter populi</name>
    <dbReference type="NCBI Taxonomy" id="2306993"/>
    <lineage>
        <taxon>Bacteria</taxon>
        <taxon>Pseudomonadati</taxon>
        <taxon>Pseudomonadota</taxon>
        <taxon>Alphaproteobacteria</taxon>
        <taxon>Rhodobacterales</taxon>
        <taxon>Rhodobacter group</taxon>
        <taxon>Paenirhodobacter</taxon>
    </lineage>
</organism>
<comment type="subcellular location">
    <subcellularLocation>
        <location evidence="1">Cell inner membrane</location>
        <topology evidence="1">Multi-pass membrane protein</topology>
    </subcellularLocation>
    <subcellularLocation>
        <location evidence="8">Cell membrane</location>
        <topology evidence="8">Multi-pass membrane protein</topology>
    </subcellularLocation>
</comment>
<evidence type="ECO:0000313" key="11">
    <source>
        <dbReference type="Proteomes" id="UP000284476"/>
    </source>
</evidence>
<evidence type="ECO:0000256" key="4">
    <source>
        <dbReference type="ARBA" id="ARBA00022519"/>
    </source>
</evidence>
<protein>
    <submittedName>
        <fullName evidence="10">ABC transporter permease</fullName>
    </submittedName>
</protein>
<feature type="transmembrane region" description="Helical" evidence="8">
    <location>
        <begin position="106"/>
        <end position="130"/>
    </location>
</feature>
<evidence type="ECO:0000259" key="9">
    <source>
        <dbReference type="PROSITE" id="PS50928"/>
    </source>
</evidence>
<keyword evidence="4" id="KW-0997">Cell inner membrane</keyword>
<keyword evidence="5 8" id="KW-0812">Transmembrane</keyword>
<evidence type="ECO:0000256" key="6">
    <source>
        <dbReference type="ARBA" id="ARBA00022989"/>
    </source>
</evidence>
<dbReference type="AlphaFoldDB" id="A0A443JC35"/>